<accession>A0A3R7MQQ2</accession>
<organism evidence="2 3">
    <name type="scientific">Penaeus vannamei</name>
    <name type="common">Whiteleg shrimp</name>
    <name type="synonym">Litopenaeus vannamei</name>
    <dbReference type="NCBI Taxonomy" id="6689"/>
    <lineage>
        <taxon>Eukaryota</taxon>
        <taxon>Metazoa</taxon>
        <taxon>Ecdysozoa</taxon>
        <taxon>Arthropoda</taxon>
        <taxon>Crustacea</taxon>
        <taxon>Multicrustacea</taxon>
        <taxon>Malacostraca</taxon>
        <taxon>Eumalacostraca</taxon>
        <taxon>Eucarida</taxon>
        <taxon>Decapoda</taxon>
        <taxon>Dendrobranchiata</taxon>
        <taxon>Penaeoidea</taxon>
        <taxon>Penaeidae</taxon>
        <taxon>Penaeus</taxon>
    </lineage>
</organism>
<evidence type="ECO:0000259" key="1">
    <source>
        <dbReference type="Pfam" id="PF13460"/>
    </source>
</evidence>
<dbReference type="CDD" id="cd05244">
    <property type="entry name" value="BVR-B_like_SDR_a"/>
    <property type="match status" value="1"/>
</dbReference>
<comment type="caution">
    <text evidence="2">The sequence shown here is derived from an EMBL/GenBank/DDBJ whole genome shotgun (WGS) entry which is preliminary data.</text>
</comment>
<dbReference type="AlphaFoldDB" id="A0A3R7MQQ2"/>
<proteinExistence type="predicted"/>
<dbReference type="Gene3D" id="3.40.50.720">
    <property type="entry name" value="NAD(P)-binding Rossmann-like Domain"/>
    <property type="match status" value="1"/>
</dbReference>
<dbReference type="Proteomes" id="UP000283509">
    <property type="component" value="Unassembled WGS sequence"/>
</dbReference>
<protein>
    <submittedName>
        <fullName evidence="2">Putative flavonol reductase/cinnamoyl-CoA reductase</fullName>
    </submittedName>
</protein>
<dbReference type="OrthoDB" id="410701at2759"/>
<dbReference type="SUPFAM" id="SSF51735">
    <property type="entry name" value="NAD(P)-binding Rossmann-fold domains"/>
    <property type="match status" value="1"/>
</dbReference>
<dbReference type="PANTHER" id="PTHR43355">
    <property type="entry name" value="FLAVIN REDUCTASE (NADPH)"/>
    <property type="match status" value="1"/>
</dbReference>
<dbReference type="GO" id="GO:0042602">
    <property type="term" value="F:riboflavin reductase (NADPH) activity"/>
    <property type="evidence" value="ECO:0007669"/>
    <property type="project" value="TreeGrafter"/>
</dbReference>
<gene>
    <name evidence="2" type="ORF">C7M84_023409</name>
</gene>
<evidence type="ECO:0000313" key="3">
    <source>
        <dbReference type="Proteomes" id="UP000283509"/>
    </source>
</evidence>
<dbReference type="GO" id="GO:0004074">
    <property type="term" value="F:biliverdin reductase [NAD(P)H] activity"/>
    <property type="evidence" value="ECO:0007669"/>
    <property type="project" value="TreeGrafter"/>
</dbReference>
<reference evidence="2 3" key="2">
    <citation type="submission" date="2019-01" db="EMBL/GenBank/DDBJ databases">
        <title>The decoding of complex shrimp genome reveals the adaptation for benthos swimmer, frequently molting mechanism and breeding impact on genome.</title>
        <authorList>
            <person name="Sun Y."/>
            <person name="Gao Y."/>
            <person name="Yu Y."/>
        </authorList>
    </citation>
    <scope>NUCLEOTIDE SEQUENCE [LARGE SCALE GENOMIC DNA]</scope>
    <source>
        <tissue evidence="2">Muscle</tissue>
    </source>
</reference>
<dbReference type="InterPro" id="IPR051606">
    <property type="entry name" value="Polyketide_Oxido-like"/>
</dbReference>
<reference evidence="2 3" key="1">
    <citation type="submission" date="2018-04" db="EMBL/GenBank/DDBJ databases">
        <authorList>
            <person name="Zhang X."/>
            <person name="Yuan J."/>
            <person name="Li F."/>
            <person name="Xiang J."/>
        </authorList>
    </citation>
    <scope>NUCLEOTIDE SEQUENCE [LARGE SCALE GENOMIC DNA]</scope>
    <source>
        <tissue evidence="2">Muscle</tissue>
    </source>
</reference>
<evidence type="ECO:0000313" key="2">
    <source>
        <dbReference type="EMBL" id="ROT83404.1"/>
    </source>
</evidence>
<dbReference type="InterPro" id="IPR036291">
    <property type="entry name" value="NAD(P)-bd_dom_sf"/>
</dbReference>
<dbReference type="Pfam" id="PF13460">
    <property type="entry name" value="NAD_binding_10"/>
    <property type="match status" value="1"/>
</dbReference>
<dbReference type="EMBL" id="QCYY01000688">
    <property type="protein sequence ID" value="ROT83404.1"/>
    <property type="molecule type" value="Genomic_DNA"/>
</dbReference>
<sequence>MYDHEGESTHYPEIRKEKAGNGIEGGRVSRYTRSGYDTTAFIRDPAKLPEPLASQVTVKVGDILNEYEVDDAVQGQDAVVIVIGTRNDLSPTTMMSEGTKNVLSAMEKYNVNRVSACLSSFNFWEREKVPERFLNILDDHTRMLEALKASSREWVAVLPPHITDEPAKGDYITAQGKGPGRTISKHDLGHFMVNCLTDNDNLYKMIGLCDKPQV</sequence>
<keyword evidence="3" id="KW-1185">Reference proteome</keyword>
<dbReference type="STRING" id="6689.A0A3R7MQQ2"/>
<dbReference type="InterPro" id="IPR016040">
    <property type="entry name" value="NAD(P)-bd_dom"/>
</dbReference>
<name>A0A3R7MQQ2_PENVA</name>
<feature type="domain" description="NAD(P)-binding" evidence="1">
    <location>
        <begin position="33"/>
        <end position="198"/>
    </location>
</feature>
<dbReference type="PANTHER" id="PTHR43355:SF2">
    <property type="entry name" value="FLAVIN REDUCTASE (NADPH)"/>
    <property type="match status" value="1"/>
</dbReference>